<accession>K0SGW3</accession>
<evidence type="ECO:0000256" key="1">
    <source>
        <dbReference type="SAM" id="MobiDB-lite"/>
    </source>
</evidence>
<organism evidence="2 3">
    <name type="scientific">Thalassiosira oceanica</name>
    <name type="common">Marine diatom</name>
    <dbReference type="NCBI Taxonomy" id="159749"/>
    <lineage>
        <taxon>Eukaryota</taxon>
        <taxon>Sar</taxon>
        <taxon>Stramenopiles</taxon>
        <taxon>Ochrophyta</taxon>
        <taxon>Bacillariophyta</taxon>
        <taxon>Coscinodiscophyceae</taxon>
        <taxon>Thalassiosirophycidae</taxon>
        <taxon>Thalassiosirales</taxon>
        <taxon>Thalassiosiraceae</taxon>
        <taxon>Thalassiosira</taxon>
    </lineage>
</organism>
<evidence type="ECO:0000313" key="3">
    <source>
        <dbReference type="Proteomes" id="UP000266841"/>
    </source>
</evidence>
<evidence type="ECO:0000313" key="2">
    <source>
        <dbReference type="EMBL" id="EJK60211.1"/>
    </source>
</evidence>
<dbReference type="AlphaFoldDB" id="K0SGW3"/>
<dbReference type="EMBL" id="AGNL01021382">
    <property type="protein sequence ID" value="EJK60211.1"/>
    <property type="molecule type" value="Genomic_DNA"/>
</dbReference>
<feature type="compositionally biased region" description="Basic and acidic residues" evidence="1">
    <location>
        <begin position="102"/>
        <end position="121"/>
    </location>
</feature>
<keyword evidence="3" id="KW-1185">Reference proteome</keyword>
<feature type="non-terminal residue" evidence="2">
    <location>
        <position position="1"/>
    </location>
</feature>
<sequence>ALALPSPASPSAGGGQGVEGAAQYRGVVAGVLRGRRVDDLVPPELGRLDLHRPVRLNESAREAILFLGFARAGNTTVQHPARTIHAAPAAPPHGDDGDEPAGEGRPRGPRRFRDGRPRADGIGHVPGGPGRRGRRRLGRETAEFGLSDELGDDVRRFGLRSHAFSSNSNQSQSHAGPLLEQLREPAQVECPPVRVTLQYLPRSSVEAHQSRDAPALHPAQYPIASLGIVRHGKPRHGRVERLEIRPARVARYVHNLHALGPSGCGFPHCPALVVEFDQEYKVGVRKRLLDFALGHPPPVQQQVVRELPEQFYQLRVARGGRARPLAPLPHDGRRRRERHDRPALVDAHVQVRFAPAALPAYHRTDAEHVSFAACQVLLLNLVPRKARCHGLPLTRALVLPHLELVSQHGAAAVVVVRLPRHVGHVRAGLGRRRARVDPNPRRLHPPGLLAHRQDRERPPASVRHVVQTFRVDPAFDPRRCTEMVRRIHAHRSRLVSGSKSGPHVGNLPLETRNQKPCPAPVKLRFLAVVEDNSVLREVYCSDPPESIPLSPEDVAGRYCSEYLVEEDDPIAGQLTVMDASSASTSSIPSSKDMIQIPDTVEGLVVNSAAPERAVVWFVLYYTPRLLAAYALSRAASACEYLRPSCLLAVVCLTSSSFFWHLMISGVKTEGYRGLTSLNGAVKFVRQRSNRVKGAKGKGSAPGPAASGPGQGRQAVYSRLAHAYDSKTGGPTGTTGIYFDLVFDRIVLVQLDRRQHTAGRRTLLTQGFGAQEAQAAGIP</sequence>
<dbReference type="Proteomes" id="UP000266841">
    <property type="component" value="Unassembled WGS sequence"/>
</dbReference>
<name>K0SGW3_THAOC</name>
<feature type="region of interest" description="Disordered" evidence="1">
    <location>
        <begin position="689"/>
        <end position="711"/>
    </location>
</feature>
<feature type="region of interest" description="Disordered" evidence="1">
    <location>
        <begin position="435"/>
        <end position="460"/>
    </location>
</feature>
<gene>
    <name evidence="2" type="ORF">THAOC_19482</name>
</gene>
<feature type="compositionally biased region" description="Low complexity" evidence="1">
    <location>
        <begin position="697"/>
        <end position="707"/>
    </location>
</feature>
<proteinExistence type="predicted"/>
<feature type="region of interest" description="Disordered" evidence="1">
    <location>
        <begin position="86"/>
        <end position="137"/>
    </location>
</feature>
<protein>
    <submittedName>
        <fullName evidence="2">Uncharacterized protein</fullName>
    </submittedName>
</protein>
<comment type="caution">
    <text evidence="2">The sequence shown here is derived from an EMBL/GenBank/DDBJ whole genome shotgun (WGS) entry which is preliminary data.</text>
</comment>
<reference evidence="2 3" key="1">
    <citation type="journal article" date="2012" name="Genome Biol.">
        <title>Genome and low-iron response of an oceanic diatom adapted to chronic iron limitation.</title>
        <authorList>
            <person name="Lommer M."/>
            <person name="Specht M."/>
            <person name="Roy A.S."/>
            <person name="Kraemer L."/>
            <person name="Andreson R."/>
            <person name="Gutowska M.A."/>
            <person name="Wolf J."/>
            <person name="Bergner S.V."/>
            <person name="Schilhabel M.B."/>
            <person name="Klostermeier U.C."/>
            <person name="Beiko R.G."/>
            <person name="Rosenstiel P."/>
            <person name="Hippler M."/>
            <person name="Laroche J."/>
        </authorList>
    </citation>
    <scope>NUCLEOTIDE SEQUENCE [LARGE SCALE GENOMIC DNA]</scope>
    <source>
        <strain evidence="2 3">CCMP1005</strain>
    </source>
</reference>